<feature type="region of interest" description="Disordered" evidence="2">
    <location>
        <begin position="114"/>
        <end position="150"/>
    </location>
</feature>
<dbReference type="KEGG" id="pmad:BAY61_23055"/>
<reference evidence="3 4" key="1">
    <citation type="submission" date="2016-10" db="EMBL/GenBank/DDBJ databases">
        <authorList>
            <person name="de Groot N.N."/>
        </authorList>
    </citation>
    <scope>NUCLEOTIDE SEQUENCE [LARGE SCALE GENOMIC DNA]</scope>
    <source>
        <strain evidence="3 4">CGMCC 4.5506</strain>
    </source>
</reference>
<gene>
    <name evidence="3" type="ORF">SAMN05421630_108132</name>
</gene>
<evidence type="ECO:0000313" key="4">
    <source>
        <dbReference type="Proteomes" id="UP000199494"/>
    </source>
</evidence>
<dbReference type="Pfam" id="PF02575">
    <property type="entry name" value="YbaB_DNA_bd"/>
    <property type="match status" value="1"/>
</dbReference>
<keyword evidence="3" id="KW-0238">DNA-binding</keyword>
<organism evidence="3 4">
    <name type="scientific">Prauserella marina</name>
    <dbReference type="NCBI Taxonomy" id="530584"/>
    <lineage>
        <taxon>Bacteria</taxon>
        <taxon>Bacillati</taxon>
        <taxon>Actinomycetota</taxon>
        <taxon>Actinomycetes</taxon>
        <taxon>Pseudonocardiales</taxon>
        <taxon>Pseudonocardiaceae</taxon>
        <taxon>Prauserella</taxon>
    </lineage>
</organism>
<dbReference type="SUPFAM" id="SSF82607">
    <property type="entry name" value="YbaB-like"/>
    <property type="match status" value="1"/>
</dbReference>
<evidence type="ECO:0000313" key="3">
    <source>
        <dbReference type="EMBL" id="SDD42444.1"/>
    </source>
</evidence>
<sequence length="150" mass="17076">MPDSIEASERMVDDWNRRVQQQARRYQAMAERVEDISVTERSRDNAVEVTVDSKGLLVDLTISEAVQGKRMAEVSRQVMRTVRMAQSRLPGLLRQAMTETVGTEDQAVNKVFRDARAQFPQPPEDDPPSRPRRDRADDDDDDFGGRSILS</sequence>
<protein>
    <submittedName>
        <fullName evidence="3">YbaB/EbfC DNA-binding family protein</fullName>
    </submittedName>
</protein>
<dbReference type="InterPro" id="IPR004401">
    <property type="entry name" value="YbaB/EbfC"/>
</dbReference>
<dbReference type="Proteomes" id="UP000199494">
    <property type="component" value="Unassembled WGS sequence"/>
</dbReference>
<keyword evidence="4" id="KW-1185">Reference proteome</keyword>
<proteinExistence type="predicted"/>
<keyword evidence="1" id="KW-0175">Coiled coil</keyword>
<dbReference type="InterPro" id="IPR036894">
    <property type="entry name" value="YbaB-like_sf"/>
</dbReference>
<feature type="coiled-coil region" evidence="1">
    <location>
        <begin position="5"/>
        <end position="36"/>
    </location>
</feature>
<dbReference type="EMBL" id="FMZE01000008">
    <property type="protein sequence ID" value="SDD42444.1"/>
    <property type="molecule type" value="Genomic_DNA"/>
</dbReference>
<evidence type="ECO:0000256" key="1">
    <source>
        <dbReference type="SAM" id="Coils"/>
    </source>
</evidence>
<dbReference type="AlphaFoldDB" id="A0A222VUJ1"/>
<dbReference type="RefSeq" id="WP_091807737.1">
    <property type="nucleotide sequence ID" value="NZ_CP016353.1"/>
</dbReference>
<dbReference type="OrthoDB" id="3638365at2"/>
<name>A0A222VUJ1_9PSEU</name>
<accession>A0A222VUJ1</accession>
<dbReference type="STRING" id="530584.SAMN05421630_108132"/>
<evidence type="ECO:0000256" key="2">
    <source>
        <dbReference type="SAM" id="MobiDB-lite"/>
    </source>
</evidence>
<dbReference type="GO" id="GO:0003677">
    <property type="term" value="F:DNA binding"/>
    <property type="evidence" value="ECO:0007669"/>
    <property type="project" value="UniProtKB-KW"/>
</dbReference>
<dbReference type="Gene3D" id="3.30.1310.10">
    <property type="entry name" value="Nucleoid-associated protein YbaB-like domain"/>
    <property type="match status" value="1"/>
</dbReference>
<feature type="compositionally biased region" description="Basic and acidic residues" evidence="2">
    <location>
        <begin position="127"/>
        <end position="136"/>
    </location>
</feature>